<accession>A0A4D7ATY5</accession>
<dbReference type="GO" id="GO:0005198">
    <property type="term" value="F:structural molecule activity"/>
    <property type="evidence" value="ECO:0007669"/>
    <property type="project" value="InterPro"/>
</dbReference>
<dbReference type="PANTHER" id="PTHR42792">
    <property type="entry name" value="FLAGELLIN"/>
    <property type="match status" value="1"/>
</dbReference>
<dbReference type="RefSeq" id="WP_136958484.1">
    <property type="nucleotide sequence ID" value="NZ_CP039690.1"/>
</dbReference>
<dbReference type="KEGG" id="pstg:E8M01_01450"/>
<keyword evidence="2" id="KW-1185">Reference proteome</keyword>
<dbReference type="OrthoDB" id="7312911at2"/>
<dbReference type="InterPro" id="IPR001492">
    <property type="entry name" value="Flagellin"/>
</dbReference>
<dbReference type="SUPFAM" id="SSF64518">
    <property type="entry name" value="Phase 1 flagellin"/>
    <property type="match status" value="1"/>
</dbReference>
<dbReference type="GO" id="GO:0009288">
    <property type="term" value="C:bacterial-type flagellum"/>
    <property type="evidence" value="ECO:0007669"/>
    <property type="project" value="InterPro"/>
</dbReference>
<organism evidence="1 2">
    <name type="scientific">Phreatobacter stygius</name>
    <dbReference type="NCBI Taxonomy" id="1940610"/>
    <lineage>
        <taxon>Bacteria</taxon>
        <taxon>Pseudomonadati</taxon>
        <taxon>Pseudomonadota</taxon>
        <taxon>Alphaproteobacteria</taxon>
        <taxon>Hyphomicrobiales</taxon>
        <taxon>Phreatobacteraceae</taxon>
        <taxon>Phreatobacter</taxon>
    </lineage>
</organism>
<evidence type="ECO:0000313" key="1">
    <source>
        <dbReference type="EMBL" id="QCI63021.1"/>
    </source>
</evidence>
<gene>
    <name evidence="1" type="ORF">E8M01_01450</name>
</gene>
<protein>
    <recommendedName>
        <fullName evidence="3">Flagellin C-terminal domain-containing protein</fullName>
    </recommendedName>
</protein>
<evidence type="ECO:0008006" key="3">
    <source>
        <dbReference type="Google" id="ProtNLM"/>
    </source>
</evidence>
<evidence type="ECO:0000313" key="2">
    <source>
        <dbReference type="Proteomes" id="UP000298781"/>
    </source>
</evidence>
<reference evidence="1 2" key="1">
    <citation type="submission" date="2019-04" db="EMBL/GenBank/DDBJ databases">
        <title>Phreatobacter aquaticus sp. nov.</title>
        <authorList>
            <person name="Choi A."/>
        </authorList>
    </citation>
    <scope>NUCLEOTIDE SEQUENCE [LARGE SCALE GENOMIC DNA]</scope>
    <source>
        <strain evidence="1 2">KCTC 52518</strain>
    </source>
</reference>
<sequence>MAIRTSGIIPGFGGTDFLQMKNQLAELQRQLGSGKKSETYAGLGLDRSLALSFQGSRSQVASYQQNISLVQTRIKIMDTALSGVQKTVASTKTSLTSIDFTLASGRTVGQLAASNSLDAVIGMLNSDDGGRYLFGGRQTGTPPVLDSAAIMAGQGTKDGFKQALLERMQADLGSSAASPERDAGATGRLTLSGAAASPITLAEDGAHAFGLKLDNVTGAVGGATATMTAGPPASLSIATGAGTAKAGENLTIGFKLPDGSTERITLTAVAADSPTVGPGQFRIGATQTETLANMRGALGDGLAKLVSTGLAAASATEAGEDFFKGETNAAVLAGPPAVQPGVAKRLVPGVSGTMADAVAFDTPANAENRTLRWYQGDRISGDPRATAAAQVDTAVSVTYGARADEEALRATIQNLAVASAVTFQNDDTLAKERYQALASRVASGLSGQGAAQTVTSIQIEIASANSNADAAKARHKETDAMLTGLLSDVTGVNNEELAAQIVALQTMMQASYQTSSMLSKLTLVNYL</sequence>
<dbReference type="EMBL" id="CP039690">
    <property type="protein sequence ID" value="QCI63021.1"/>
    <property type="molecule type" value="Genomic_DNA"/>
</dbReference>
<name>A0A4D7ATY5_9HYPH</name>
<dbReference type="AlphaFoldDB" id="A0A4D7ATY5"/>
<dbReference type="Proteomes" id="UP000298781">
    <property type="component" value="Chromosome"/>
</dbReference>
<proteinExistence type="predicted"/>
<dbReference type="PANTHER" id="PTHR42792:SF1">
    <property type="entry name" value="FLAGELLAR HOOK-ASSOCIATED PROTEIN 3"/>
    <property type="match status" value="1"/>
</dbReference>